<proteinExistence type="predicted"/>
<evidence type="ECO:0000313" key="1">
    <source>
        <dbReference type="EMBL" id="HGY55196.1"/>
    </source>
</evidence>
<accession>A0A7V4TZE9</accession>
<protein>
    <submittedName>
        <fullName evidence="1">Uncharacterized protein</fullName>
    </submittedName>
</protein>
<dbReference type="Proteomes" id="UP000885779">
    <property type="component" value="Unassembled WGS sequence"/>
</dbReference>
<dbReference type="AlphaFoldDB" id="A0A7V4TZE9"/>
<sequence length="117" mass="13843">MHYITKTIAAIICIFSLPLNKNLCRIWIDNVDDDGPLYTLNKKLFRWYWRDYGNWHNLNIAEADDDWDYSISILGQGVSINITNDDEYLGSKIVNKDDPYNEKYETGMAYFRITYID</sequence>
<comment type="caution">
    <text evidence="1">The sequence shown here is derived from an EMBL/GenBank/DDBJ whole genome shotgun (WGS) entry which is preliminary data.</text>
</comment>
<organism evidence="1">
    <name type="scientific">Caldithrix abyssi</name>
    <dbReference type="NCBI Taxonomy" id="187145"/>
    <lineage>
        <taxon>Bacteria</taxon>
        <taxon>Pseudomonadati</taxon>
        <taxon>Calditrichota</taxon>
        <taxon>Calditrichia</taxon>
        <taxon>Calditrichales</taxon>
        <taxon>Calditrichaceae</taxon>
        <taxon>Caldithrix</taxon>
    </lineage>
</organism>
<gene>
    <name evidence="1" type="ORF">ENK44_05835</name>
</gene>
<dbReference type="EMBL" id="DRQG01000054">
    <property type="protein sequence ID" value="HGY55196.1"/>
    <property type="molecule type" value="Genomic_DNA"/>
</dbReference>
<reference evidence="1" key="1">
    <citation type="journal article" date="2020" name="mSystems">
        <title>Genome- and Community-Level Interaction Insights into Carbon Utilization and Element Cycling Functions of Hydrothermarchaeota in Hydrothermal Sediment.</title>
        <authorList>
            <person name="Zhou Z."/>
            <person name="Liu Y."/>
            <person name="Xu W."/>
            <person name="Pan J."/>
            <person name="Luo Z.H."/>
            <person name="Li M."/>
        </authorList>
    </citation>
    <scope>NUCLEOTIDE SEQUENCE [LARGE SCALE GENOMIC DNA]</scope>
    <source>
        <strain evidence="1">HyVt-577</strain>
    </source>
</reference>
<name>A0A7V4TZE9_CALAY</name>